<dbReference type="PANTHER" id="PTHR24369">
    <property type="entry name" value="ANTIGEN BSP, PUTATIVE-RELATED"/>
    <property type="match status" value="1"/>
</dbReference>
<sequence length="821" mass="92595">MGEALGAFMNSPPFHIYELHLIGNELMKLPARAFGSLVVEKIHLVENGLEMVSAGAFDGMALRDSLREIFIQEPTLRSFPSDTLLGLRGLHGLVVRGTPFNAFPLLQGHPSLQYVELSGGEAMALSPRTFHMLDDLRYLHVTEGNLKVLEGGALSHLPSLILANFSGNRVEEIHPMAFASLPRLETLILNENSIRDPEMVGAAIRDLRSLETLEMRGNRLSFLQSPFPAYRMQDFPGNLIARRESLPGRQSHFLPRLRVLDLARNHIERIPVDFLPNSIEEFYMTGNNVTDVRSITRTTRSLPALRILDLSRNQLKEIPDDAFLGHFSLQNLYLDGNEIERIGGDSWRDLGNLVLLDLRENDITADSPFQGLPRLGTLILSRNDIASLPDRMFLGSPMLSHVDASENRIREIGSRTFRALSGLQHVNLSSNEISDIPGDAFRGLDRLQDLDVSFNLLEALPPGVFGDLPRLRTLHLNHNKLVALEPQVFPSERTSLLYLDASSNFIVELPAGPVPGFRSLSYLNLYLNDLKSLRREFFAGMEDLETLDLSLNQIIDLESNQFPNMRKLRSLDLSRNLLQRVKRDAFQDQGSLESLDVSYNLIHDLESQSLRPLRRLRSLDVCNNSLIAVDDVFQDLPSLEVLDLSENKMEKVTERSFHALPRLKVLTLSKNAISTVQSGSFQDLENLKTVDLSRNRIQKIEPRAFRSLPSVKEIHLEHNQLMEMGAGAMERLDSLRHLSLDFNLLRSVDGSSVKDVNPGLHLVNLSYNLLETVPVSLLHAIPRMEVLDLSHNHIMELDTSTFHGMESIQEIRVRLPFFSLR</sequence>
<dbReference type="Gene3D" id="3.80.10.10">
    <property type="entry name" value="Ribonuclease Inhibitor"/>
    <property type="match status" value="5"/>
</dbReference>
<dbReference type="AlphaFoldDB" id="A0A7R9AHM9"/>
<accession>A0A7R9AHM9</accession>
<dbReference type="GO" id="GO:0005886">
    <property type="term" value="C:plasma membrane"/>
    <property type="evidence" value="ECO:0007669"/>
    <property type="project" value="TreeGrafter"/>
</dbReference>
<dbReference type="SMART" id="SM00365">
    <property type="entry name" value="LRR_SD22"/>
    <property type="match status" value="8"/>
</dbReference>
<dbReference type="PANTHER" id="PTHR24369:SF210">
    <property type="entry name" value="CHAOPTIN-RELATED"/>
    <property type="match status" value="1"/>
</dbReference>
<dbReference type="EMBL" id="LR909374">
    <property type="protein sequence ID" value="CAD7254474.1"/>
    <property type="molecule type" value="Genomic_DNA"/>
</dbReference>
<dbReference type="PRINTS" id="PR00019">
    <property type="entry name" value="LEURICHRPT"/>
</dbReference>
<evidence type="ECO:0000256" key="3">
    <source>
        <dbReference type="ARBA" id="ARBA00022737"/>
    </source>
</evidence>
<protein>
    <recommendedName>
        <fullName evidence="6">Chaoptin</fullName>
    </recommendedName>
</protein>
<dbReference type="SMART" id="SM00369">
    <property type="entry name" value="LRR_TYP"/>
    <property type="match status" value="25"/>
</dbReference>
<keyword evidence="2" id="KW-0732">Signal</keyword>
<name>A0A7R9AHM9_9CRUS</name>
<keyword evidence="5" id="KW-1185">Reference proteome</keyword>
<keyword evidence="3" id="KW-0677">Repeat</keyword>
<dbReference type="InterPro" id="IPR032675">
    <property type="entry name" value="LRR_dom_sf"/>
</dbReference>
<evidence type="ECO:0000256" key="1">
    <source>
        <dbReference type="ARBA" id="ARBA00022614"/>
    </source>
</evidence>
<dbReference type="InterPro" id="IPR001611">
    <property type="entry name" value="Leu-rich_rpt"/>
</dbReference>
<dbReference type="SMART" id="SM00364">
    <property type="entry name" value="LRR_BAC"/>
    <property type="match status" value="8"/>
</dbReference>
<gene>
    <name evidence="4" type="ORF">DSTB1V02_LOCUS14220</name>
</gene>
<evidence type="ECO:0000313" key="4">
    <source>
        <dbReference type="EMBL" id="CAD7254474.1"/>
    </source>
</evidence>
<dbReference type="InterPro" id="IPR050541">
    <property type="entry name" value="LRR_TM_domain-containing"/>
</dbReference>
<dbReference type="EMBL" id="CAJPEV010009856">
    <property type="protein sequence ID" value="CAG0905826.1"/>
    <property type="molecule type" value="Genomic_DNA"/>
</dbReference>
<keyword evidence="1" id="KW-0433">Leucine-rich repeat</keyword>
<organism evidence="4">
    <name type="scientific">Darwinula stevensoni</name>
    <dbReference type="NCBI Taxonomy" id="69355"/>
    <lineage>
        <taxon>Eukaryota</taxon>
        <taxon>Metazoa</taxon>
        <taxon>Ecdysozoa</taxon>
        <taxon>Arthropoda</taxon>
        <taxon>Crustacea</taxon>
        <taxon>Oligostraca</taxon>
        <taxon>Ostracoda</taxon>
        <taxon>Podocopa</taxon>
        <taxon>Podocopida</taxon>
        <taxon>Darwinulocopina</taxon>
        <taxon>Darwinuloidea</taxon>
        <taxon>Darwinulidae</taxon>
        <taxon>Darwinula</taxon>
    </lineage>
</organism>
<dbReference type="InterPro" id="IPR003591">
    <property type="entry name" value="Leu-rich_rpt_typical-subtyp"/>
</dbReference>
<reference evidence="4" key="1">
    <citation type="submission" date="2020-11" db="EMBL/GenBank/DDBJ databases">
        <authorList>
            <person name="Tran Van P."/>
        </authorList>
    </citation>
    <scope>NUCLEOTIDE SEQUENCE</scope>
</reference>
<dbReference type="Pfam" id="PF13855">
    <property type="entry name" value="LRR_8"/>
    <property type="match status" value="7"/>
</dbReference>
<dbReference type="FunFam" id="3.80.10.10:FF:001164">
    <property type="entry name" value="GH01279p"/>
    <property type="match status" value="2"/>
</dbReference>
<dbReference type="OrthoDB" id="8195690at2759"/>
<dbReference type="Proteomes" id="UP000677054">
    <property type="component" value="Unassembled WGS sequence"/>
</dbReference>
<proteinExistence type="predicted"/>
<evidence type="ECO:0000256" key="2">
    <source>
        <dbReference type="ARBA" id="ARBA00022729"/>
    </source>
</evidence>
<dbReference type="PROSITE" id="PS51450">
    <property type="entry name" value="LRR"/>
    <property type="match status" value="7"/>
</dbReference>
<evidence type="ECO:0000313" key="5">
    <source>
        <dbReference type="Proteomes" id="UP000677054"/>
    </source>
</evidence>
<evidence type="ECO:0008006" key="6">
    <source>
        <dbReference type="Google" id="ProtNLM"/>
    </source>
</evidence>
<dbReference type="SUPFAM" id="SSF52058">
    <property type="entry name" value="L domain-like"/>
    <property type="match status" value="3"/>
</dbReference>